<evidence type="ECO:0000313" key="1">
    <source>
        <dbReference type="EMBL" id="PHV69284.1"/>
    </source>
</evidence>
<accession>A0AC61D6K7</accession>
<sequence length="878" mass="97842">MRSLKRIGISLVLALTMVLQLGVIYGQALPSEVSGKNYKVIPVLFKGVAQETIVSDYLEWSNDKKGYAVLDVKGYAYQVGSNIKIGITIGYQTPNGYTNPPDWLDRIEEISIPSNKTFEEVIKDYYIDFKDIKIVDNGNKLWFYLKGKNGGTFDRQSAQNIKLDPTASVKEPVWPNPGSIQVTNTALPVSVGGIRQEGLWQVELKVEGKNKIMTEPTDVVLVLDRSGSMANEVGDYLCNNEEHIHTRKCYSNRQLLICGKTEHRHGNSCKRLTRVEIAKQATNNFVEQLLLENEKEHNSIKVGIVAFATNVEESRCTSLTDDKTTLLKGVATALDNPAGGTNMVQGINKAKLYLDAANSKNGIIVLISDGEPTYYHTTSGNGVLGGGSYIDTATKTKTIEAAQTAKNAGYEIYSIGAGESISTVGQQVLKICSTNGINDNGEYYYLSKDTTNALINIMENVVRSIQNAARGAKVVIPIGEKFKLWTEQENQFKYEIIPSMGDTALTDSEYDCVISQGKIEREVADGKEKLTWEIGNIGEGTPAILRYYIGMTAEAQKQISYPISDETVLSYSNIYGKPAKKVGKPGGKGDFDIPEVSMDSANIRLIYYLVNDNGKPINEEGQEVERPDLAYNLKNDYYIPEGTSSKDLDFGVYTIKYDISYEKDNNKYIFKEGIVPINITRVELNALNAQPVVYLPYEKVKLQVNWTQLGNESGAFVTRNFICPEQLSNISFTVGFIEAGNITHSNLTLVIDSDYQGGNTFKDKMRFKVGDTALVNVKEVSTLKEENGYNYRSSVTATEDELKIIINNLKVKTDQVYEVNIFFKCYLKDSYTYNQYKNDMNHLSAIHQIGLTIQDIENGINEDKKPINLRYVDIPKIN</sequence>
<protein>
    <submittedName>
        <fullName evidence="1">Uncharacterized protein</fullName>
    </submittedName>
</protein>
<proteinExistence type="predicted"/>
<dbReference type="Proteomes" id="UP000224460">
    <property type="component" value="Unassembled WGS sequence"/>
</dbReference>
<keyword evidence="2" id="KW-1185">Reference proteome</keyword>
<gene>
    <name evidence="1" type="ORF">CS063_16650</name>
</gene>
<organism evidence="1 2">
    <name type="scientific">Sporanaerobium hydrogeniformans</name>
    <dbReference type="NCBI Taxonomy" id="3072179"/>
    <lineage>
        <taxon>Bacteria</taxon>
        <taxon>Bacillati</taxon>
        <taxon>Bacillota</taxon>
        <taxon>Clostridia</taxon>
        <taxon>Lachnospirales</taxon>
        <taxon>Lachnospiraceae</taxon>
        <taxon>Sporanaerobium</taxon>
    </lineage>
</organism>
<name>A0AC61D6K7_9FIRM</name>
<reference evidence="1" key="1">
    <citation type="submission" date="2017-10" db="EMBL/GenBank/DDBJ databases">
        <title>Genome sequence of cellulolytic Lachnospiraceae bacterium XHS1971 isolated from hotspring sediment.</title>
        <authorList>
            <person name="Vasudevan G."/>
            <person name="Joshi A.J."/>
            <person name="Hivarkar S."/>
            <person name="Lanjekar V.B."/>
            <person name="Dhakephalkar P.K."/>
            <person name="Dagar S."/>
        </authorList>
    </citation>
    <scope>NUCLEOTIDE SEQUENCE</scope>
    <source>
        <strain evidence="1">XHS1971</strain>
    </source>
</reference>
<dbReference type="EMBL" id="PEDL01000036">
    <property type="protein sequence ID" value="PHV69284.1"/>
    <property type="molecule type" value="Genomic_DNA"/>
</dbReference>
<evidence type="ECO:0000313" key="2">
    <source>
        <dbReference type="Proteomes" id="UP000224460"/>
    </source>
</evidence>
<comment type="caution">
    <text evidence="1">The sequence shown here is derived from an EMBL/GenBank/DDBJ whole genome shotgun (WGS) entry which is preliminary data.</text>
</comment>